<organism evidence="2 3">
    <name type="scientific">Luteibacter jiangsuensis</name>
    <dbReference type="NCBI Taxonomy" id="637577"/>
    <lineage>
        <taxon>Bacteria</taxon>
        <taxon>Pseudomonadati</taxon>
        <taxon>Pseudomonadota</taxon>
        <taxon>Gammaproteobacteria</taxon>
        <taxon>Lysobacterales</taxon>
        <taxon>Rhodanobacteraceae</taxon>
        <taxon>Luteibacter</taxon>
    </lineage>
</organism>
<dbReference type="Proteomes" id="UP001429601">
    <property type="component" value="Unassembled WGS sequence"/>
</dbReference>
<sequence>MTVTAQTSKSYSGSVDVYRELVEDSQESWLLGLVAFAIVEEQRIEWMRHHQERTGSVPTAEHIQSWYEQQPSGTLLRAKGEAENALQAFSSEVAASMDEEYRRKIEESVIVSQIKSLGRFWPNFGVNLAGGIASSLLFGALLVAIWFLVVNDTSPIAIAKKLNTPAEASVDGH</sequence>
<evidence type="ECO:0000256" key="1">
    <source>
        <dbReference type="SAM" id="Phobius"/>
    </source>
</evidence>
<name>A0ABX0Q6Q3_9GAMM</name>
<keyword evidence="1" id="KW-0812">Transmembrane</keyword>
<evidence type="ECO:0000313" key="2">
    <source>
        <dbReference type="EMBL" id="NID04873.1"/>
    </source>
</evidence>
<keyword evidence="1" id="KW-0472">Membrane</keyword>
<keyword evidence="3" id="KW-1185">Reference proteome</keyword>
<evidence type="ECO:0000313" key="3">
    <source>
        <dbReference type="Proteomes" id="UP001429601"/>
    </source>
</evidence>
<feature type="transmembrane region" description="Helical" evidence="1">
    <location>
        <begin position="124"/>
        <end position="149"/>
    </location>
</feature>
<comment type="caution">
    <text evidence="2">The sequence shown here is derived from an EMBL/GenBank/DDBJ whole genome shotgun (WGS) entry which is preliminary data.</text>
</comment>
<gene>
    <name evidence="2" type="ORF">HBF26_08235</name>
</gene>
<protein>
    <submittedName>
        <fullName evidence="2">Uncharacterized protein</fullName>
    </submittedName>
</protein>
<keyword evidence="1" id="KW-1133">Transmembrane helix</keyword>
<proteinExistence type="predicted"/>
<accession>A0ABX0Q6Q3</accession>
<dbReference type="EMBL" id="JAAQQR010000003">
    <property type="protein sequence ID" value="NID04873.1"/>
    <property type="molecule type" value="Genomic_DNA"/>
</dbReference>
<dbReference type="RefSeq" id="WP_167124925.1">
    <property type="nucleotide sequence ID" value="NZ_JAAQQR010000003.1"/>
</dbReference>
<reference evidence="2 3" key="1">
    <citation type="journal article" date="2011" name="Curr. Microbiol.">
        <title>Luteibacter jiangsuensis sp. nov.: a methamidophos-degrading bacterium isolated from a methamidophos-manufacturing factory.</title>
        <authorList>
            <person name="Wang L."/>
            <person name="Wang G.L."/>
            <person name="Li S.P."/>
            <person name="Jiang J.D."/>
        </authorList>
    </citation>
    <scope>NUCLEOTIDE SEQUENCE [LARGE SCALE GENOMIC DNA]</scope>
    <source>
        <strain evidence="2 3">CGMCC 1.10133</strain>
    </source>
</reference>